<protein>
    <submittedName>
        <fullName evidence="3">Uncharacterized protein</fullName>
    </submittedName>
</protein>
<dbReference type="AlphaFoldDB" id="A0A7Z8YAF2"/>
<keyword evidence="2" id="KW-0812">Transmembrane</keyword>
<accession>A0A7Z8YAF2</accession>
<evidence type="ECO:0000313" key="3">
    <source>
        <dbReference type="EMBL" id="VDG77323.1"/>
    </source>
</evidence>
<evidence type="ECO:0000313" key="4">
    <source>
        <dbReference type="Proteomes" id="UP000269974"/>
    </source>
</evidence>
<keyword evidence="2" id="KW-1133">Transmembrane helix</keyword>
<feature type="transmembrane region" description="Helical" evidence="2">
    <location>
        <begin position="45"/>
        <end position="65"/>
    </location>
</feature>
<evidence type="ECO:0000256" key="2">
    <source>
        <dbReference type="SAM" id="Phobius"/>
    </source>
</evidence>
<reference evidence="3 4" key="1">
    <citation type="submission" date="2018-11" db="EMBL/GenBank/DDBJ databases">
        <authorList>
            <consortium name="Pathogen Informatics"/>
        </authorList>
    </citation>
    <scope>NUCLEOTIDE SEQUENCE [LARGE SCALE GENOMIC DNA]</scope>
    <source>
        <strain evidence="3 4">NCTC10327</strain>
    </source>
</reference>
<dbReference type="EMBL" id="UYIO01000001">
    <property type="protein sequence ID" value="VDG77323.1"/>
    <property type="molecule type" value="Genomic_DNA"/>
</dbReference>
<comment type="caution">
    <text evidence="3">The sequence shown here is derived from an EMBL/GenBank/DDBJ whole genome shotgun (WGS) entry which is preliminary data.</text>
</comment>
<feature type="region of interest" description="Disordered" evidence="1">
    <location>
        <begin position="74"/>
        <end position="111"/>
    </location>
</feature>
<dbReference type="RefSeq" id="WP_185934388.1">
    <property type="nucleotide sequence ID" value="NZ_UYIO01000001.1"/>
</dbReference>
<keyword evidence="2" id="KW-0472">Membrane</keyword>
<organism evidence="3 4">
    <name type="scientific">Actinobaculum suis</name>
    <dbReference type="NCBI Taxonomy" id="1657"/>
    <lineage>
        <taxon>Bacteria</taxon>
        <taxon>Bacillati</taxon>
        <taxon>Actinomycetota</taxon>
        <taxon>Actinomycetes</taxon>
        <taxon>Actinomycetales</taxon>
        <taxon>Actinomycetaceae</taxon>
        <taxon>Actinobaculum</taxon>
    </lineage>
</organism>
<gene>
    <name evidence="3" type="ORF">NCTC10327_01931</name>
</gene>
<feature type="transmembrane region" description="Helical" evidence="2">
    <location>
        <begin position="12"/>
        <end position="33"/>
    </location>
</feature>
<proteinExistence type="predicted"/>
<name>A0A7Z8YAF2_9ACTO</name>
<feature type="compositionally biased region" description="Basic residues" evidence="1">
    <location>
        <begin position="80"/>
        <end position="90"/>
    </location>
</feature>
<evidence type="ECO:0000256" key="1">
    <source>
        <dbReference type="SAM" id="MobiDB-lite"/>
    </source>
</evidence>
<sequence length="111" mass="12194">MGKKTSPRRPDLTYPAIGGLVGGMAFMIGGAYAVGDRWEDLGACLLAGVLGILFFGFGIVSAYVIGRKDTHRQLREAQQRRRARGRKRAARPAQEINMTWPKTTKEGNSDE</sequence>
<dbReference type="Proteomes" id="UP000269974">
    <property type="component" value="Unassembled WGS sequence"/>
</dbReference>